<dbReference type="AlphaFoldDB" id="A0A2M8TWZ8"/>
<dbReference type="EMBL" id="PENG01000001">
    <property type="protein sequence ID" value="PJI28448.1"/>
    <property type="molecule type" value="Genomic_DNA"/>
</dbReference>
<evidence type="ECO:0000313" key="2">
    <source>
        <dbReference type="Proteomes" id="UP000229884"/>
    </source>
</evidence>
<accession>A0A2M8TWZ8</accession>
<gene>
    <name evidence="1" type="ORF">CTM58_07225</name>
</gene>
<name>A0A2M8TWZ8_PREIN</name>
<reference evidence="1 2" key="1">
    <citation type="submission" date="2017-11" db="EMBL/GenBank/DDBJ databases">
        <title>Genome sequencing of Prevotella intermedia KCOM 2832.</title>
        <authorList>
            <person name="Kook J.-K."/>
            <person name="Park S.-N."/>
            <person name="Lim Y.K."/>
        </authorList>
    </citation>
    <scope>NUCLEOTIDE SEQUENCE [LARGE SCALE GENOMIC DNA]</scope>
    <source>
        <strain evidence="1 2">KCOM 2832</strain>
    </source>
</reference>
<evidence type="ECO:0000313" key="1">
    <source>
        <dbReference type="EMBL" id="PJI28448.1"/>
    </source>
</evidence>
<proteinExistence type="predicted"/>
<dbReference type="Proteomes" id="UP000229884">
    <property type="component" value="Unassembled WGS sequence"/>
</dbReference>
<protein>
    <submittedName>
        <fullName evidence="1">Preprotein translocase subunit SecG</fullName>
    </submittedName>
</protein>
<sequence>MNRLYKTFSTSRLRSHLLFIVDILLMKKEKDDILLFVSDSILKNSMMRA</sequence>
<comment type="caution">
    <text evidence="1">The sequence shown here is derived from an EMBL/GenBank/DDBJ whole genome shotgun (WGS) entry which is preliminary data.</text>
</comment>
<organism evidence="1 2">
    <name type="scientific">Prevotella intermedia</name>
    <dbReference type="NCBI Taxonomy" id="28131"/>
    <lineage>
        <taxon>Bacteria</taxon>
        <taxon>Pseudomonadati</taxon>
        <taxon>Bacteroidota</taxon>
        <taxon>Bacteroidia</taxon>
        <taxon>Bacteroidales</taxon>
        <taxon>Prevotellaceae</taxon>
        <taxon>Prevotella</taxon>
    </lineage>
</organism>